<dbReference type="PROSITE" id="PS00356">
    <property type="entry name" value="HTH_LACI_1"/>
    <property type="match status" value="1"/>
</dbReference>
<evidence type="ECO:0000256" key="2">
    <source>
        <dbReference type="ARBA" id="ARBA00023125"/>
    </source>
</evidence>
<evidence type="ECO:0000313" key="5">
    <source>
        <dbReference type="EMBL" id="SNT73769.1"/>
    </source>
</evidence>
<dbReference type="PANTHER" id="PTHR30146:SF109">
    <property type="entry name" value="HTH-TYPE TRANSCRIPTIONAL REGULATOR GALS"/>
    <property type="match status" value="1"/>
</dbReference>
<evidence type="ECO:0000256" key="3">
    <source>
        <dbReference type="ARBA" id="ARBA00023163"/>
    </source>
</evidence>
<dbReference type="GO" id="GO:0000976">
    <property type="term" value="F:transcription cis-regulatory region binding"/>
    <property type="evidence" value="ECO:0007669"/>
    <property type="project" value="TreeGrafter"/>
</dbReference>
<dbReference type="CDD" id="cd01392">
    <property type="entry name" value="HTH_LacI"/>
    <property type="match status" value="1"/>
</dbReference>
<evidence type="ECO:0000256" key="1">
    <source>
        <dbReference type="ARBA" id="ARBA00023015"/>
    </source>
</evidence>
<keyword evidence="2" id="KW-0238">DNA-binding</keyword>
<dbReference type="AlphaFoldDB" id="A0A239PTZ1"/>
<proteinExistence type="predicted"/>
<dbReference type="Gene3D" id="1.10.260.40">
    <property type="entry name" value="lambda repressor-like DNA-binding domains"/>
    <property type="match status" value="1"/>
</dbReference>
<organism evidence="5 6">
    <name type="scientific">Paracoccus seriniphilus</name>
    <dbReference type="NCBI Taxonomy" id="184748"/>
    <lineage>
        <taxon>Bacteria</taxon>
        <taxon>Pseudomonadati</taxon>
        <taxon>Pseudomonadota</taxon>
        <taxon>Alphaproteobacteria</taxon>
        <taxon>Rhodobacterales</taxon>
        <taxon>Paracoccaceae</taxon>
        <taxon>Paracoccus</taxon>
    </lineage>
</organism>
<reference evidence="5 6" key="1">
    <citation type="submission" date="2017-07" db="EMBL/GenBank/DDBJ databases">
        <authorList>
            <person name="Sun Z.S."/>
            <person name="Albrecht U."/>
            <person name="Echele G."/>
            <person name="Lee C.C."/>
        </authorList>
    </citation>
    <scope>NUCLEOTIDE SEQUENCE [LARGE SCALE GENOMIC DNA]</scope>
    <source>
        <strain evidence="5 6">DSM 14827</strain>
    </source>
</reference>
<dbReference type="RefSeq" id="WP_089344138.1">
    <property type="nucleotide sequence ID" value="NZ_CP067132.1"/>
</dbReference>
<dbReference type="SUPFAM" id="SSF47413">
    <property type="entry name" value="lambda repressor-like DNA-binding domains"/>
    <property type="match status" value="1"/>
</dbReference>
<dbReference type="InterPro" id="IPR010982">
    <property type="entry name" value="Lambda_DNA-bd_dom_sf"/>
</dbReference>
<keyword evidence="6" id="KW-1185">Reference proteome</keyword>
<dbReference type="GO" id="GO:0003700">
    <property type="term" value="F:DNA-binding transcription factor activity"/>
    <property type="evidence" value="ECO:0007669"/>
    <property type="project" value="TreeGrafter"/>
</dbReference>
<evidence type="ECO:0000313" key="6">
    <source>
        <dbReference type="Proteomes" id="UP000198307"/>
    </source>
</evidence>
<keyword evidence="1" id="KW-0805">Transcription regulation</keyword>
<dbReference type="CDD" id="cd06267">
    <property type="entry name" value="PBP1_LacI_sugar_binding-like"/>
    <property type="match status" value="1"/>
</dbReference>
<protein>
    <submittedName>
        <fullName evidence="5">Transcriptional regulator, LacI family</fullName>
    </submittedName>
</protein>
<dbReference type="Pfam" id="PF00356">
    <property type="entry name" value="LacI"/>
    <property type="match status" value="1"/>
</dbReference>
<dbReference type="OrthoDB" id="7811243at2"/>
<dbReference type="InterPro" id="IPR046335">
    <property type="entry name" value="LacI/GalR-like_sensor"/>
</dbReference>
<dbReference type="EMBL" id="FZQB01000005">
    <property type="protein sequence ID" value="SNT73769.1"/>
    <property type="molecule type" value="Genomic_DNA"/>
</dbReference>
<sequence length="337" mass="35646">MATIKDVAREAGVSVGTVSKVISRDATVKPALRERVLKAIATLGYRPNLAARALRTNTVNVIGLVVPDISNPFFAALAKRIEAEAAKYAHSVMLANSDDDPEAEARQIAALLGQLPKGLIIVGAETKAVKTVKSDVPIVSVDRRYGAYPLIATNHETASALQADHLVALGHRRIGYISGPDTTEVGRLRKQGFYGRIMQLSDPGDPVRLIIREGSFDYTSGELLARAMLELPPDERPTAIAAASDQQAIGALRLARDMGIEVPARLSIAGFDNIDLAKLVVPRLTSVAQRIEEIAVLAVQRILNPGQTGTKPADVLVGADLVARGSSGPAPNAKAPG</sequence>
<dbReference type="SUPFAM" id="SSF53822">
    <property type="entry name" value="Periplasmic binding protein-like I"/>
    <property type="match status" value="1"/>
</dbReference>
<dbReference type="Gene3D" id="3.40.50.2300">
    <property type="match status" value="2"/>
</dbReference>
<gene>
    <name evidence="5" type="ORF">SAMN05444959_105215</name>
</gene>
<dbReference type="InterPro" id="IPR000843">
    <property type="entry name" value="HTH_LacI"/>
</dbReference>
<dbReference type="PROSITE" id="PS50932">
    <property type="entry name" value="HTH_LACI_2"/>
    <property type="match status" value="1"/>
</dbReference>
<name>A0A239PTZ1_9RHOB</name>
<feature type="domain" description="HTH lacI-type" evidence="4">
    <location>
        <begin position="2"/>
        <end position="56"/>
    </location>
</feature>
<dbReference type="SMART" id="SM00354">
    <property type="entry name" value="HTH_LACI"/>
    <property type="match status" value="1"/>
</dbReference>
<dbReference type="InterPro" id="IPR028082">
    <property type="entry name" value="Peripla_BP_I"/>
</dbReference>
<dbReference type="Proteomes" id="UP000198307">
    <property type="component" value="Unassembled WGS sequence"/>
</dbReference>
<dbReference type="PANTHER" id="PTHR30146">
    <property type="entry name" value="LACI-RELATED TRANSCRIPTIONAL REPRESSOR"/>
    <property type="match status" value="1"/>
</dbReference>
<accession>A0A239PTZ1</accession>
<dbReference type="Pfam" id="PF13377">
    <property type="entry name" value="Peripla_BP_3"/>
    <property type="match status" value="1"/>
</dbReference>
<dbReference type="PRINTS" id="PR00036">
    <property type="entry name" value="HTHLACI"/>
</dbReference>
<keyword evidence="3" id="KW-0804">Transcription</keyword>
<evidence type="ECO:0000259" key="4">
    <source>
        <dbReference type="PROSITE" id="PS50932"/>
    </source>
</evidence>